<evidence type="ECO:0000256" key="7">
    <source>
        <dbReference type="ARBA" id="ARBA00022840"/>
    </source>
</evidence>
<dbReference type="InterPro" id="IPR006194">
    <property type="entry name" value="Gly-tRNA-synth_heterodimer"/>
</dbReference>
<dbReference type="PROSITE" id="PS50861">
    <property type="entry name" value="AA_TRNA_LIGASE_II_GLYAB"/>
    <property type="match status" value="1"/>
</dbReference>
<dbReference type="NCBIfam" id="TIGR00211">
    <property type="entry name" value="glyS"/>
    <property type="match status" value="1"/>
</dbReference>
<dbReference type="PANTHER" id="PTHR30075:SF2">
    <property type="entry name" value="GLYCINE--TRNA LIGASE, CHLOROPLASTIC_MITOCHONDRIAL 2"/>
    <property type="match status" value="1"/>
</dbReference>
<keyword evidence="5" id="KW-0436">Ligase</keyword>
<dbReference type="InterPro" id="IPR015944">
    <property type="entry name" value="Gly-tRNA-synth_bsu"/>
</dbReference>
<dbReference type="Pfam" id="PF02092">
    <property type="entry name" value="tRNA_synt_2f"/>
    <property type="match status" value="1"/>
</dbReference>
<dbReference type="GeneID" id="109727423"/>
<dbReference type="Proteomes" id="UP000515123">
    <property type="component" value="Linkage group 22"/>
</dbReference>
<evidence type="ECO:0000259" key="11">
    <source>
        <dbReference type="Pfam" id="PF05746"/>
    </source>
</evidence>
<evidence type="ECO:0000256" key="4">
    <source>
        <dbReference type="ARBA" id="ARBA00022490"/>
    </source>
</evidence>
<dbReference type="AlphaFoldDB" id="A0A6P5GZ59"/>
<keyword evidence="12" id="KW-1185">Reference proteome</keyword>
<keyword evidence="7" id="KW-0067">ATP-binding</keyword>
<evidence type="ECO:0000256" key="1">
    <source>
        <dbReference type="ARBA" id="ARBA00004496"/>
    </source>
</evidence>
<dbReference type="GO" id="GO:0005524">
    <property type="term" value="F:ATP binding"/>
    <property type="evidence" value="ECO:0007669"/>
    <property type="project" value="UniProtKB-KW"/>
</dbReference>
<dbReference type="InterPro" id="IPR008909">
    <property type="entry name" value="DALR_anticod-bd"/>
</dbReference>
<evidence type="ECO:0000256" key="9">
    <source>
        <dbReference type="ARBA" id="ARBA00023146"/>
    </source>
</evidence>
<dbReference type="EC" id="6.1.1.14" evidence="3"/>
<dbReference type="GO" id="GO:0006420">
    <property type="term" value="P:arginyl-tRNA aminoacylation"/>
    <property type="evidence" value="ECO:0007669"/>
    <property type="project" value="InterPro"/>
</dbReference>
<evidence type="ECO:0000256" key="8">
    <source>
        <dbReference type="ARBA" id="ARBA00022917"/>
    </source>
</evidence>
<dbReference type="GO" id="GO:0005739">
    <property type="term" value="C:mitochondrion"/>
    <property type="evidence" value="ECO:0007669"/>
    <property type="project" value="TreeGrafter"/>
</dbReference>
<evidence type="ECO:0000313" key="13">
    <source>
        <dbReference type="RefSeq" id="XP_020113144.1"/>
    </source>
</evidence>
<dbReference type="Pfam" id="PF05746">
    <property type="entry name" value="DALR_1"/>
    <property type="match status" value="1"/>
</dbReference>
<dbReference type="OrthoDB" id="1545at2759"/>
<dbReference type="GO" id="GO:0004814">
    <property type="term" value="F:arginine-tRNA ligase activity"/>
    <property type="evidence" value="ECO:0007669"/>
    <property type="project" value="InterPro"/>
</dbReference>
<dbReference type="GO" id="GO:0004820">
    <property type="term" value="F:glycine-tRNA ligase activity"/>
    <property type="evidence" value="ECO:0007669"/>
    <property type="project" value="UniProtKB-EC"/>
</dbReference>
<protein>
    <recommendedName>
        <fullName evidence="3">glycine--tRNA ligase</fullName>
        <ecNumber evidence="3">6.1.1.14</ecNumber>
    </recommendedName>
</protein>
<name>A0A6P5GZ59_ANACO</name>
<evidence type="ECO:0000313" key="12">
    <source>
        <dbReference type="Proteomes" id="UP000515123"/>
    </source>
</evidence>
<dbReference type="GO" id="GO:0009570">
    <property type="term" value="C:chloroplast stroma"/>
    <property type="evidence" value="ECO:0007669"/>
    <property type="project" value="TreeGrafter"/>
</dbReference>
<dbReference type="SUPFAM" id="SSF109604">
    <property type="entry name" value="HD-domain/PDEase-like"/>
    <property type="match status" value="1"/>
</dbReference>
<sequence>MQKHQRYIPLRSTSTGNLLPFFIAVANGVIKEEVVRKGNEAVLRARYEDAKFFYKMDTQKKFSEFRSQLNGILFHEKLGTMLDKMERVQKIVAKLGLALGIDERMIPVIKDAAAIAMSDLATSIVTEFTSLAGIMARHYALKDGYPEQIAEALFEIMLPRFSGDILPKSDAGIVLAVADRLDSLVGLFGAGCQPSSTNDPFGLRRISYGLVQILTENKKNLDLRSALTLVVDVQPIEVDANIINEVLQFVTRRLEQLLVDKGINSEIVRSVLLERANYPYLASQSAVESIPVKCKFKVPIKLMEALSRTELFPKVVEVYSRPTRIIRGKDINNNLEVSSTAFEKDEEQALWSAYLEVSTKIHPGVDIETFAQTSLLLLQPLEDFFNNVFVMAEDQSIRNNRLALLKKIADLPKGVADLSVLPGF</sequence>
<comment type="subcellular location">
    <subcellularLocation>
        <location evidence="1">Cytoplasm</location>
    </subcellularLocation>
</comment>
<keyword evidence="9" id="KW-0030">Aminoacyl-tRNA synthetase</keyword>
<keyword evidence="6" id="KW-0547">Nucleotide-binding</keyword>
<gene>
    <name evidence="13" type="primary">LOC109727423</name>
</gene>
<reference evidence="13" key="2">
    <citation type="submission" date="2025-08" db="UniProtKB">
        <authorList>
            <consortium name="RefSeq"/>
        </authorList>
    </citation>
    <scope>IDENTIFICATION</scope>
    <source>
        <tissue evidence="13">Leaf</tissue>
    </source>
</reference>
<keyword evidence="8" id="KW-0648">Protein biosynthesis</keyword>
<organism evidence="12 13">
    <name type="scientific">Ananas comosus</name>
    <name type="common">Pineapple</name>
    <name type="synonym">Ananas ananas</name>
    <dbReference type="NCBI Taxonomy" id="4615"/>
    <lineage>
        <taxon>Eukaryota</taxon>
        <taxon>Viridiplantae</taxon>
        <taxon>Streptophyta</taxon>
        <taxon>Embryophyta</taxon>
        <taxon>Tracheophyta</taxon>
        <taxon>Spermatophyta</taxon>
        <taxon>Magnoliopsida</taxon>
        <taxon>Liliopsida</taxon>
        <taxon>Poales</taxon>
        <taxon>Bromeliaceae</taxon>
        <taxon>Bromelioideae</taxon>
        <taxon>Ananas</taxon>
    </lineage>
</organism>
<evidence type="ECO:0000256" key="6">
    <source>
        <dbReference type="ARBA" id="ARBA00022741"/>
    </source>
</evidence>
<evidence type="ECO:0000256" key="10">
    <source>
        <dbReference type="ARBA" id="ARBA00047937"/>
    </source>
</evidence>
<feature type="domain" description="DALR anticodon binding" evidence="11">
    <location>
        <begin position="318"/>
        <end position="409"/>
    </location>
</feature>
<evidence type="ECO:0000256" key="3">
    <source>
        <dbReference type="ARBA" id="ARBA00012829"/>
    </source>
</evidence>
<reference evidence="12" key="1">
    <citation type="journal article" date="2015" name="Nat. Genet.">
        <title>The pineapple genome and the evolution of CAM photosynthesis.</title>
        <authorList>
            <person name="Ming R."/>
            <person name="VanBuren R."/>
            <person name="Wai C.M."/>
            <person name="Tang H."/>
            <person name="Schatz M.C."/>
            <person name="Bowers J.E."/>
            <person name="Lyons E."/>
            <person name="Wang M.L."/>
            <person name="Chen J."/>
            <person name="Biggers E."/>
            <person name="Zhang J."/>
            <person name="Huang L."/>
            <person name="Zhang L."/>
            <person name="Miao W."/>
            <person name="Zhang J."/>
            <person name="Ye Z."/>
            <person name="Miao C."/>
            <person name="Lin Z."/>
            <person name="Wang H."/>
            <person name="Zhou H."/>
            <person name="Yim W.C."/>
            <person name="Priest H.D."/>
            <person name="Zheng C."/>
            <person name="Woodhouse M."/>
            <person name="Edger P.P."/>
            <person name="Guyot R."/>
            <person name="Guo H.B."/>
            <person name="Guo H."/>
            <person name="Zheng G."/>
            <person name="Singh R."/>
            <person name="Sharma A."/>
            <person name="Min X."/>
            <person name="Zheng Y."/>
            <person name="Lee H."/>
            <person name="Gurtowski J."/>
            <person name="Sedlazeck F.J."/>
            <person name="Harkess A."/>
            <person name="McKain M.R."/>
            <person name="Liao Z."/>
            <person name="Fang J."/>
            <person name="Liu J."/>
            <person name="Zhang X."/>
            <person name="Zhang Q."/>
            <person name="Hu W."/>
            <person name="Qin Y."/>
            <person name="Wang K."/>
            <person name="Chen L.Y."/>
            <person name="Shirley N."/>
            <person name="Lin Y.R."/>
            <person name="Liu L.Y."/>
            <person name="Hernandez A.G."/>
            <person name="Wright C.L."/>
            <person name="Bulone V."/>
            <person name="Tuskan G.A."/>
            <person name="Heath K."/>
            <person name="Zee F."/>
            <person name="Moore P.H."/>
            <person name="Sunkar R."/>
            <person name="Leebens-Mack J.H."/>
            <person name="Mockler T."/>
            <person name="Bennetzen J.L."/>
            <person name="Freeling M."/>
            <person name="Sankoff D."/>
            <person name="Paterson A.H."/>
            <person name="Zhu X."/>
            <person name="Yang X."/>
            <person name="Smith J.A."/>
            <person name="Cushman J.C."/>
            <person name="Paull R.E."/>
            <person name="Yu Q."/>
        </authorList>
    </citation>
    <scope>NUCLEOTIDE SEQUENCE [LARGE SCALE GENOMIC DNA]</scope>
    <source>
        <strain evidence="12">cv. F153</strain>
    </source>
</reference>
<comment type="similarity">
    <text evidence="2">Belongs to the class-II aminoacyl-tRNA synthetase family.</text>
</comment>
<proteinExistence type="inferred from homology"/>
<dbReference type="RefSeq" id="XP_020113144.1">
    <property type="nucleotide sequence ID" value="XM_020257555.1"/>
</dbReference>
<dbReference type="PRINTS" id="PR01045">
    <property type="entry name" value="TRNASYNTHGB"/>
</dbReference>
<dbReference type="GO" id="GO:0006426">
    <property type="term" value="P:glycyl-tRNA aminoacylation"/>
    <property type="evidence" value="ECO:0007669"/>
    <property type="project" value="InterPro"/>
</dbReference>
<comment type="catalytic activity">
    <reaction evidence="10">
        <text>tRNA(Gly) + glycine + ATP = glycyl-tRNA(Gly) + AMP + diphosphate</text>
        <dbReference type="Rhea" id="RHEA:16013"/>
        <dbReference type="Rhea" id="RHEA-COMP:9664"/>
        <dbReference type="Rhea" id="RHEA-COMP:9683"/>
        <dbReference type="ChEBI" id="CHEBI:30616"/>
        <dbReference type="ChEBI" id="CHEBI:33019"/>
        <dbReference type="ChEBI" id="CHEBI:57305"/>
        <dbReference type="ChEBI" id="CHEBI:78442"/>
        <dbReference type="ChEBI" id="CHEBI:78522"/>
        <dbReference type="ChEBI" id="CHEBI:456215"/>
        <dbReference type="EC" id="6.1.1.14"/>
    </reaction>
</comment>
<accession>A0A6P5GZ59</accession>
<evidence type="ECO:0000256" key="5">
    <source>
        <dbReference type="ARBA" id="ARBA00022598"/>
    </source>
</evidence>
<dbReference type="PANTHER" id="PTHR30075">
    <property type="entry name" value="GLYCYL-TRNA SYNTHETASE"/>
    <property type="match status" value="1"/>
</dbReference>
<evidence type="ECO:0000256" key="2">
    <source>
        <dbReference type="ARBA" id="ARBA00008226"/>
    </source>
</evidence>
<keyword evidence="4" id="KW-0963">Cytoplasm</keyword>